<dbReference type="EMBL" id="KY249644">
    <property type="protein sequence ID" value="ARB05719.1"/>
    <property type="molecule type" value="Genomic_DNA"/>
</dbReference>
<accession>A0A1V0DX35</accession>
<feature type="transmembrane region" description="Helical" evidence="1">
    <location>
        <begin position="6"/>
        <end position="23"/>
    </location>
</feature>
<evidence type="ECO:0000313" key="2">
    <source>
        <dbReference type="EMBL" id="ARB05719.1"/>
    </source>
</evidence>
<evidence type="ECO:0000256" key="1">
    <source>
        <dbReference type="SAM" id="Phobius"/>
    </source>
</evidence>
<dbReference type="GeneID" id="62679254"/>
<organism evidence="2">
    <name type="scientific">Synechococcus virus S-ESS1</name>
    <dbReference type="NCBI Taxonomy" id="1964565"/>
    <lineage>
        <taxon>Viruses</taxon>
        <taxon>Duplodnaviria</taxon>
        <taxon>Heunggongvirae</taxon>
        <taxon>Uroviricota</taxon>
        <taxon>Caudoviricetes</taxon>
        <taxon>Casjensviridae</taxon>
        <taxon>Sessunavirus</taxon>
        <taxon>Sessunavirus SESS1</taxon>
    </lineage>
</organism>
<keyword evidence="1" id="KW-1133">Transmembrane helix</keyword>
<dbReference type="Proteomes" id="UP000225878">
    <property type="component" value="Segment"/>
</dbReference>
<dbReference type="RefSeq" id="YP_009997109.1">
    <property type="nucleotide sequence ID" value="NC_052968.1"/>
</dbReference>
<sequence length="80" mass="8549">MPIPFLLQLAIGIGLAYVGYLLMPKPKPPKPPSVEDLESPTAEAGRPIPAIFGSMTIASPNNMGYWDKEVVTRKVGGGKK</sequence>
<evidence type="ECO:0000313" key="3">
    <source>
        <dbReference type="Proteomes" id="UP000225878"/>
    </source>
</evidence>
<keyword evidence="1" id="KW-0812">Transmembrane</keyword>
<protein>
    <submittedName>
        <fullName evidence="2">Tail assembly structural protein</fullName>
    </submittedName>
</protein>
<keyword evidence="3" id="KW-1185">Reference proteome</keyword>
<keyword evidence="1" id="KW-0472">Membrane</keyword>
<name>A0A1V0DX35_9CAUD</name>
<proteinExistence type="predicted"/>
<reference evidence="2" key="1">
    <citation type="submission" date="2016-11" db="EMBL/GenBank/DDBJ databases">
        <title>The complete genome sequence of Cyanosiphovirus S-ESS1.</title>
        <authorList>
            <person name="Han Y."/>
        </authorList>
    </citation>
    <scope>NUCLEOTIDE SEQUENCE [LARGE SCALE GENOMIC DNA]</scope>
</reference>
<dbReference type="KEGG" id="vg:62679254"/>